<dbReference type="Proteomes" id="UP001185659">
    <property type="component" value="Unassembled WGS sequence"/>
</dbReference>
<evidence type="ECO:0000256" key="1">
    <source>
        <dbReference type="ARBA" id="ARBA00004761"/>
    </source>
</evidence>
<comment type="pathway">
    <text evidence="1">Carbohydrate acid metabolism.</text>
</comment>
<dbReference type="SUPFAM" id="SSF51569">
    <property type="entry name" value="Aldolase"/>
    <property type="match status" value="1"/>
</dbReference>
<dbReference type="EC" id="4.1.2.21" evidence="6"/>
<dbReference type="Pfam" id="PF01081">
    <property type="entry name" value="Aldolase"/>
    <property type="match status" value="1"/>
</dbReference>
<evidence type="ECO:0000256" key="2">
    <source>
        <dbReference type="ARBA" id="ARBA00006906"/>
    </source>
</evidence>
<dbReference type="InterPro" id="IPR000887">
    <property type="entry name" value="Aldlse_KDPG_KHG"/>
</dbReference>
<reference evidence="6 7" key="1">
    <citation type="submission" date="2023-10" db="EMBL/GenBank/DDBJ databases">
        <authorList>
            <person name="Venkata Ramana C."/>
            <person name="Sasikala C."/>
            <person name="Dhurka M."/>
        </authorList>
    </citation>
    <scope>NUCLEOTIDE SEQUENCE [LARGE SCALE GENOMIC DNA]</scope>
    <source>
        <strain evidence="6 7">KCTC 32151</strain>
    </source>
</reference>
<proteinExistence type="inferred from homology"/>
<dbReference type="RefSeq" id="WP_317561321.1">
    <property type="nucleotide sequence ID" value="NZ_JAWLIP010000004.1"/>
</dbReference>
<evidence type="ECO:0000256" key="5">
    <source>
        <dbReference type="ARBA" id="ARBA00023277"/>
    </source>
</evidence>
<dbReference type="InterPro" id="IPR031338">
    <property type="entry name" value="KDPG/KHG_AS_2"/>
</dbReference>
<evidence type="ECO:0000256" key="4">
    <source>
        <dbReference type="ARBA" id="ARBA00023239"/>
    </source>
</evidence>
<accession>A0ABU4AKQ2</accession>
<dbReference type="GO" id="GO:0008674">
    <property type="term" value="F:2-dehydro-3-deoxy-6-phosphogalactonate aldolase activity"/>
    <property type="evidence" value="ECO:0007669"/>
    <property type="project" value="UniProtKB-EC"/>
</dbReference>
<organism evidence="6 7">
    <name type="scientific">Nitratireductor aquimarinus</name>
    <dbReference type="NCBI Taxonomy" id="889300"/>
    <lineage>
        <taxon>Bacteria</taxon>
        <taxon>Pseudomonadati</taxon>
        <taxon>Pseudomonadota</taxon>
        <taxon>Alphaproteobacteria</taxon>
        <taxon>Hyphomicrobiales</taxon>
        <taxon>Phyllobacteriaceae</taxon>
        <taxon>Nitratireductor</taxon>
    </lineage>
</organism>
<dbReference type="PANTHER" id="PTHR30246">
    <property type="entry name" value="2-KETO-3-DEOXY-6-PHOSPHOGLUCONATE ALDOLASE"/>
    <property type="match status" value="1"/>
</dbReference>
<dbReference type="Gene3D" id="3.20.20.70">
    <property type="entry name" value="Aldolase class I"/>
    <property type="match status" value="1"/>
</dbReference>
<dbReference type="InterPro" id="IPR013785">
    <property type="entry name" value="Aldolase_TIM"/>
</dbReference>
<comment type="subunit">
    <text evidence="3">Homotrimer.</text>
</comment>
<evidence type="ECO:0000313" key="7">
    <source>
        <dbReference type="Proteomes" id="UP001185659"/>
    </source>
</evidence>
<sequence>MMDVLDMNWPGTNRALVAILRGIRPPEVVPMTEMLIEEGITSIEVPLNSPDPFKSIEAALAAAGKRALIGAGTVLDVEDVDRLADMGAKLVVSPNTDADVIRRTVERGLVSMPGVFTPSEALLAHKCGATALKFFPASALGVSGIAAVKAILPADATVCAVGGVSDAIIKDYVRIGVRAFGLATGLYRPGDSVETVRQKARSTVAAYDAALADA</sequence>
<keyword evidence="7" id="KW-1185">Reference proteome</keyword>
<protein>
    <submittedName>
        <fullName evidence="6">2-dehydro-3-deoxy-6-phosphogalactonate aldolase</fullName>
        <ecNumber evidence="6">4.1.2.21</ecNumber>
    </submittedName>
</protein>
<dbReference type="NCBIfam" id="NF006600">
    <property type="entry name" value="PRK09140.1"/>
    <property type="match status" value="1"/>
</dbReference>
<name>A0ABU4AKQ2_9HYPH</name>
<comment type="similarity">
    <text evidence="2">Belongs to the KHG/KDPG aldolase family.</text>
</comment>
<dbReference type="PROSITE" id="PS00160">
    <property type="entry name" value="ALDOLASE_KDPG_KHG_2"/>
    <property type="match status" value="1"/>
</dbReference>
<keyword evidence="4 6" id="KW-0456">Lyase</keyword>
<gene>
    <name evidence="6" type="ORF">R2G56_11100</name>
</gene>
<evidence type="ECO:0000313" key="6">
    <source>
        <dbReference type="EMBL" id="MDV6226833.1"/>
    </source>
</evidence>
<dbReference type="EMBL" id="JAWLIP010000004">
    <property type="protein sequence ID" value="MDV6226833.1"/>
    <property type="molecule type" value="Genomic_DNA"/>
</dbReference>
<keyword evidence="5" id="KW-0119">Carbohydrate metabolism</keyword>
<evidence type="ECO:0000256" key="3">
    <source>
        <dbReference type="ARBA" id="ARBA00011233"/>
    </source>
</evidence>
<comment type="caution">
    <text evidence="6">The sequence shown here is derived from an EMBL/GenBank/DDBJ whole genome shotgun (WGS) entry which is preliminary data.</text>
</comment>
<dbReference type="PANTHER" id="PTHR30246:SF1">
    <property type="entry name" value="2-DEHYDRO-3-DEOXY-6-PHOSPHOGALACTONATE ALDOLASE-RELATED"/>
    <property type="match status" value="1"/>
</dbReference>
<dbReference type="CDD" id="cd00452">
    <property type="entry name" value="KDPG_aldolase"/>
    <property type="match status" value="1"/>
</dbReference>